<gene>
    <name evidence="2" type="ORF">K0T92_10020</name>
</gene>
<dbReference type="SUPFAM" id="SSF47336">
    <property type="entry name" value="ACP-like"/>
    <property type="match status" value="1"/>
</dbReference>
<accession>A0ABS7D589</accession>
<dbReference type="InterPro" id="IPR009081">
    <property type="entry name" value="PP-bd_ACP"/>
</dbReference>
<comment type="caution">
    <text evidence="2">The sequence shown here is derived from an EMBL/GenBank/DDBJ whole genome shotgun (WGS) entry which is preliminary data.</text>
</comment>
<dbReference type="Gene3D" id="1.10.1200.10">
    <property type="entry name" value="ACP-like"/>
    <property type="match status" value="1"/>
</dbReference>
<dbReference type="Proteomes" id="UP000812277">
    <property type="component" value="Unassembled WGS sequence"/>
</dbReference>
<evidence type="ECO:0000313" key="2">
    <source>
        <dbReference type="EMBL" id="MBW7475083.1"/>
    </source>
</evidence>
<feature type="domain" description="Carrier" evidence="1">
    <location>
        <begin position="1"/>
        <end position="79"/>
    </location>
</feature>
<dbReference type="EMBL" id="JAHZIJ010000005">
    <property type="protein sequence ID" value="MBW7475083.1"/>
    <property type="molecule type" value="Genomic_DNA"/>
</dbReference>
<name>A0ABS7D589_9BACL</name>
<proteinExistence type="predicted"/>
<reference evidence="2 3" key="1">
    <citation type="submission" date="2021-07" db="EMBL/GenBank/DDBJ databases">
        <title>Paenibacillus radiodurans sp. nov., isolated from the southeastern edge of Tengger Desert.</title>
        <authorList>
            <person name="Zhang G."/>
        </authorList>
    </citation>
    <scope>NUCLEOTIDE SEQUENCE [LARGE SCALE GENOMIC DNA]</scope>
    <source>
        <strain evidence="2 3">DT7-4</strain>
    </source>
</reference>
<evidence type="ECO:0000313" key="3">
    <source>
        <dbReference type="Proteomes" id="UP000812277"/>
    </source>
</evidence>
<dbReference type="RefSeq" id="WP_219872322.1">
    <property type="nucleotide sequence ID" value="NZ_JAHZIJ010000005.1"/>
</dbReference>
<protein>
    <submittedName>
        <fullName evidence="2">Acyl carrier protein</fullName>
    </submittedName>
</protein>
<dbReference type="PROSITE" id="PS50075">
    <property type="entry name" value="CARRIER"/>
    <property type="match status" value="1"/>
</dbReference>
<organism evidence="2 3">
    <name type="scientific">Paenibacillus oenotherae</name>
    <dbReference type="NCBI Taxonomy" id="1435645"/>
    <lineage>
        <taxon>Bacteria</taxon>
        <taxon>Bacillati</taxon>
        <taxon>Bacillota</taxon>
        <taxon>Bacilli</taxon>
        <taxon>Bacillales</taxon>
        <taxon>Paenibacillaceae</taxon>
        <taxon>Paenibacillus</taxon>
    </lineage>
</organism>
<sequence>MLNDELYPLILRGLQEVLEIDDNIPADEDLLNYGFNSIRMVEFVLYLEEKANIMIEDDLLLYDNFQNIEAIMTLIRNEQEAEKG</sequence>
<evidence type="ECO:0000259" key="1">
    <source>
        <dbReference type="PROSITE" id="PS50075"/>
    </source>
</evidence>
<keyword evidence="3" id="KW-1185">Reference proteome</keyword>
<dbReference type="Pfam" id="PF00550">
    <property type="entry name" value="PP-binding"/>
    <property type="match status" value="1"/>
</dbReference>
<dbReference type="InterPro" id="IPR036736">
    <property type="entry name" value="ACP-like_sf"/>
</dbReference>